<dbReference type="KEGG" id="pyc:TQ32_02165"/>
<feature type="domain" description="ASCH" evidence="1">
    <location>
        <begin position="4"/>
        <end position="104"/>
    </location>
</feature>
<gene>
    <name evidence="3" type="ORF">P8X34_08265</name>
    <name evidence="2" type="ORF">TQ32_02165</name>
</gene>
<dbReference type="InterPro" id="IPR007374">
    <property type="entry name" value="ASCH_domain"/>
</dbReference>
<evidence type="ECO:0000313" key="4">
    <source>
        <dbReference type="Proteomes" id="UP000070587"/>
    </source>
</evidence>
<dbReference type="Gene3D" id="2.30.130.30">
    <property type="entry name" value="Hypothetical protein"/>
    <property type="match status" value="1"/>
</dbReference>
<dbReference type="InterPro" id="IPR015947">
    <property type="entry name" value="PUA-like_sf"/>
</dbReference>
<organism evidence="2 4">
    <name type="scientific">Pyrococcus kukulkanii</name>
    <dbReference type="NCBI Taxonomy" id="1609559"/>
    <lineage>
        <taxon>Archaea</taxon>
        <taxon>Methanobacteriati</taxon>
        <taxon>Methanobacteriota</taxon>
        <taxon>Thermococci</taxon>
        <taxon>Thermococcales</taxon>
        <taxon>Thermococcaceae</taxon>
        <taxon>Pyrococcus</taxon>
    </lineage>
</organism>
<dbReference type="EMBL" id="JARRIG010000005">
    <property type="protein sequence ID" value="MFA4804720.1"/>
    <property type="molecule type" value="Genomic_DNA"/>
</dbReference>
<protein>
    <submittedName>
        <fullName evidence="3">ASCH domain-containing protein</fullName>
    </submittedName>
</protein>
<dbReference type="SMART" id="SM01022">
    <property type="entry name" value="ASCH"/>
    <property type="match status" value="1"/>
</dbReference>
<dbReference type="PANTHER" id="PTHR42250:SF1">
    <property type="entry name" value="ASCH DOMAIN-CONTAINING PROTEIN"/>
    <property type="match status" value="1"/>
</dbReference>
<dbReference type="PANTHER" id="PTHR42250">
    <property type="entry name" value="ASCH DOMAIN-CONTAINING PROTEIN"/>
    <property type="match status" value="1"/>
</dbReference>
<dbReference type="Pfam" id="PF04266">
    <property type="entry name" value="ASCH"/>
    <property type="match status" value="1"/>
</dbReference>
<dbReference type="OrthoDB" id="84912at2157"/>
<evidence type="ECO:0000313" key="5">
    <source>
        <dbReference type="Proteomes" id="UP001571980"/>
    </source>
</evidence>
<name>A0A127B833_9EURY</name>
<keyword evidence="5" id="KW-1185">Reference proteome</keyword>
<dbReference type="STRING" id="1609559.TQ32_02165"/>
<dbReference type="Proteomes" id="UP000070587">
    <property type="component" value="Chromosome"/>
</dbReference>
<dbReference type="RefSeq" id="WP_068320561.1">
    <property type="nucleotide sequence ID" value="NZ_CP010835.1"/>
</dbReference>
<dbReference type="EMBL" id="CP010835">
    <property type="protein sequence ID" value="AMM53425.1"/>
    <property type="molecule type" value="Genomic_DNA"/>
</dbReference>
<reference evidence="4" key="1">
    <citation type="submission" date="2015-02" db="EMBL/GenBank/DDBJ databases">
        <title>Pyrococcus kukulkanii sp. nov., a novel hyperthermophilic archaeon isolated from a deep-sea hydrothermal vent at the Guaymas Basin.</title>
        <authorList>
            <person name="Oger P.M."/>
            <person name="Callac N."/>
            <person name="Jebbar M."/>
            <person name="Godfroy A."/>
        </authorList>
    </citation>
    <scope>NUCLEOTIDE SEQUENCE [LARGE SCALE GENOMIC DNA]</scope>
    <source>
        <strain evidence="4">NCB100</strain>
    </source>
</reference>
<dbReference type="PATRIC" id="fig|1609559.3.peg.439"/>
<reference evidence="2 4" key="2">
    <citation type="journal article" date="2016" name="Int. J. Syst. Evol. Microbiol.">
        <title>Pyrococcus kukulkanii sp. nov., a hyperthermophilic, piezophilic archaeon isolated from a deep-sea hydrothermal vent.</title>
        <authorList>
            <person name="Callac N."/>
            <person name="Oger P."/>
            <person name="Lesongeur F."/>
            <person name="Rattray J.E."/>
            <person name="Vannier P."/>
            <person name="Michoud G."/>
            <person name="Beauverger M."/>
            <person name="Gayet N."/>
            <person name="Rouxel O."/>
            <person name="Jebbar M."/>
            <person name="Godfroy A."/>
        </authorList>
    </citation>
    <scope>NUCLEOTIDE SEQUENCE [LARGE SCALE GENOMIC DNA]</scope>
    <source>
        <strain evidence="2 4">NCB100</strain>
    </source>
</reference>
<dbReference type="SUPFAM" id="SSF88697">
    <property type="entry name" value="PUA domain-like"/>
    <property type="match status" value="1"/>
</dbReference>
<accession>A0A127B833</accession>
<dbReference type="AlphaFoldDB" id="A0A127B833"/>
<evidence type="ECO:0000259" key="1">
    <source>
        <dbReference type="SMART" id="SM01022"/>
    </source>
</evidence>
<sequence>MKNLKFDGRYKDDILSGRKKATIRLGKKINLRPGEEVLVHAGGYVLGKAKVTRVETKTVAELTDEDARKDGFRNREELIEALRQHYKFVKPNSPATIVEFEMVKVLDKPILSADYPYEGNNPIEIAELALKHLDNLSFEEVALLKLFLKEGSLRKAAMKLGGLNKRYKIREVLRKAYEELKKRGIMEPKI</sequence>
<evidence type="ECO:0000313" key="3">
    <source>
        <dbReference type="EMBL" id="MFA4804720.1"/>
    </source>
</evidence>
<reference evidence="3 5" key="3">
    <citation type="submission" date="2023-03" db="EMBL/GenBank/DDBJ databases">
        <title>Speciation in Pyrococcus: adaptation to high temperature as a mechanism.</title>
        <authorList>
            <person name="Gu J."/>
        </authorList>
    </citation>
    <scope>NUCLEOTIDE SEQUENCE [LARGE SCALE GENOMIC DNA]</scope>
    <source>
        <strain evidence="3 5">LMOA34</strain>
    </source>
</reference>
<dbReference type="GeneID" id="28490600"/>
<dbReference type="Proteomes" id="UP001571980">
    <property type="component" value="Unassembled WGS sequence"/>
</dbReference>
<evidence type="ECO:0000313" key="2">
    <source>
        <dbReference type="EMBL" id="AMM53425.1"/>
    </source>
</evidence>
<proteinExistence type="predicted"/>
<dbReference type="SMR" id="A0A127B833"/>
<dbReference type="CDD" id="cd06552">
    <property type="entry name" value="ASCH_yqfb_like"/>
    <property type="match status" value="1"/>
</dbReference>